<gene>
    <name evidence="1" type="ORF">LFYK43_08290</name>
</gene>
<dbReference type="AlphaFoldDB" id="A0A401IS58"/>
<dbReference type="OrthoDB" id="2326957at2"/>
<dbReference type="EMBL" id="BFFP01000010">
    <property type="protein sequence ID" value="GBG94370.1"/>
    <property type="molecule type" value="Genomic_DNA"/>
</dbReference>
<dbReference type="Proteomes" id="UP000286848">
    <property type="component" value="Unassembled WGS sequence"/>
</dbReference>
<proteinExistence type="predicted"/>
<reference evidence="2" key="1">
    <citation type="journal article" date="2019" name="Int. J. Syst. Evol. Microbiol.">
        <title>Lactobacillus salitolerans sp. nov., a novel lactic acid bacterium isolated from spent mushroom substrates.</title>
        <authorList>
            <person name="Tohno M."/>
            <person name="Tanizawa Y."/>
            <person name="Kojima Y."/>
            <person name="Sakamoto M."/>
            <person name="Nakamura Y."/>
            <person name="Ohkuma M."/>
            <person name="Kobayashi H."/>
        </authorList>
    </citation>
    <scope>NUCLEOTIDE SEQUENCE [LARGE SCALE GENOMIC DNA]</scope>
    <source>
        <strain evidence="2">YK43</strain>
    </source>
</reference>
<accession>A0A401IS58</accession>
<keyword evidence="2" id="KW-1185">Reference proteome</keyword>
<name>A0A401IS58_9LACO</name>
<organism evidence="1 2">
    <name type="scientific">Ligilactobacillus salitolerans</name>
    <dbReference type="NCBI Taxonomy" id="1808352"/>
    <lineage>
        <taxon>Bacteria</taxon>
        <taxon>Bacillati</taxon>
        <taxon>Bacillota</taxon>
        <taxon>Bacilli</taxon>
        <taxon>Lactobacillales</taxon>
        <taxon>Lactobacillaceae</taxon>
        <taxon>Ligilactobacillus</taxon>
    </lineage>
</organism>
<evidence type="ECO:0000313" key="1">
    <source>
        <dbReference type="EMBL" id="GBG94370.1"/>
    </source>
</evidence>
<sequence length="101" mass="11650">MFERNSLRLSTKGKQYFYQAEELGSKKEDCERYAIFFTDLAAVHQFEKSSRSATLTVKNFFGSYHPVAVKGFEYHQSNISDSKHQELFTGVLTVQQIGRKS</sequence>
<protein>
    <submittedName>
        <fullName evidence="1">Uncharacterized protein</fullName>
    </submittedName>
</protein>
<comment type="caution">
    <text evidence="1">The sequence shown here is derived from an EMBL/GenBank/DDBJ whole genome shotgun (WGS) entry which is preliminary data.</text>
</comment>
<dbReference type="RefSeq" id="WP_124975706.1">
    <property type="nucleotide sequence ID" value="NZ_BFFP01000010.1"/>
</dbReference>
<evidence type="ECO:0000313" key="2">
    <source>
        <dbReference type="Proteomes" id="UP000286848"/>
    </source>
</evidence>